<accession>A0ABM4BT69</accession>
<dbReference type="Gene3D" id="2.60.40.10">
    <property type="entry name" value="Immunoglobulins"/>
    <property type="match status" value="3"/>
</dbReference>
<dbReference type="PANTHER" id="PTHR21559">
    <property type="entry name" value="DYSTROGLYCAN-RELATED"/>
    <property type="match status" value="1"/>
</dbReference>
<feature type="domain" description="Peptidase S72" evidence="3">
    <location>
        <begin position="1777"/>
        <end position="1887"/>
    </location>
</feature>
<dbReference type="PANTHER" id="PTHR21559:SF21">
    <property type="entry name" value="DYSTROGLYCAN 1"/>
    <property type="match status" value="1"/>
</dbReference>
<organism evidence="4 5">
    <name type="scientific">Hydra vulgaris</name>
    <name type="common">Hydra</name>
    <name type="synonym">Hydra attenuata</name>
    <dbReference type="NCBI Taxonomy" id="6087"/>
    <lineage>
        <taxon>Eukaryota</taxon>
        <taxon>Metazoa</taxon>
        <taxon>Cnidaria</taxon>
        <taxon>Hydrozoa</taxon>
        <taxon>Hydroidolina</taxon>
        <taxon>Anthoathecata</taxon>
        <taxon>Aplanulata</taxon>
        <taxon>Hydridae</taxon>
        <taxon>Hydra</taxon>
    </lineage>
</organism>
<feature type="region of interest" description="Disordered" evidence="1">
    <location>
        <begin position="4543"/>
        <end position="4613"/>
    </location>
</feature>
<dbReference type="RefSeq" id="XP_065652341.1">
    <property type="nucleotide sequence ID" value="XM_065796269.1"/>
</dbReference>
<dbReference type="GeneID" id="105846337"/>
<gene>
    <name evidence="5" type="primary">LOC105846337</name>
</gene>
<sequence>MLIGLPHSELLGSFNLSYNCRASNIRTNFHSNVNEVMKTINIEINLKSSFMKPNVAIEVFTPEDRPSLTLLKKIEIIQIIETNVKSYKVVNSIANYFRAILNWGMKSNSKLAVAININPCNLHRLTRVLTSYDSTNIIGVVIYASVNESSLNFKNNCQQFKTLAQTIISSSSTYIRKRVVKREIPFLDIPDIFRTNLPKLDCSNNTPPVAKKKSVTFTFQSNEFSHIEINEALFTDREDGNLKMLKLKLTWENGVQVKPDDWIQFSSVLKLIYAFSTYDIFEKQPKGGYTLLATATDQCDSSVVTTVYVQIESPFLSPSKITCGYMVLLVEFIADKNMPYINILAELIDKVATFNNITSSNLIVLKVFRSFHKGKSVYSVLFTLKVCNNCIKEIFLLSKNLNQGNNFKQFLAPKFNYNTVLLSKCGENSSPQTVYQIDSFVLSENRTTVHEISKATFFDIEDGFLENLTLQIHNTSINGVLVTLHKQSVVFYQYKEKINVGSINITVIDSSKKISSLIVKVVPSYNLNLVNKWFTFTMDAYYDEFYSNDYIITKLLHMFSKFFGGGDLIYDLVLLGFDRKGIFPLSIEIRLSLVSINYKNTIEIEKMKSEIMQKDGKATIGFATLFLPHVRNIHCVYHNLESSNQKNELNIINNIPPLFINASQVFYYSIPVDTFYDKIDGNTKNLILRMTSLDGQALQKNSWMQFDSERQKISVVLTLDMMQEEKMKSFKFVLIAINSRNHTANLTINLIATRRNNPLGGALVQLAIKDDINSLVDDMQILIPLLIKFGDIMKTSIEKELKSFSRENGLSTIVFVYNFTSNAGLCDHEEMNCLKNKSFALSFNSNKKNLELIPDVYLMKLKISTFGICKKNVSILDLSEKIQNKLSQSLTGNDLTEINSTLPPVDDNKNLFKGPEIRLPLPRIFVSFCKSVVYYLNPDTFFDEKDGNAKTLDIELMHKIEGKVSNSSWIQWDKKLQRIYGFLKLSDYDYMSARSENQYFLKATDSDGYSVEADINFILPIKRLSYFYKISSTFQIKSENGIEANHQSALWNKLTSFTGVTKIQIITFLKLNENQILLEWFICETDEKYCPNKMIEALNVKLLSGKDPSNQFFNVMLPEYEVLETKLSVEEICAIEKTKTETKPTNFIKPAQTQFRIINSSIFSPKPTQTLSTLSTNPLNSPAMINLPPIVLKSVPILYVFPCKITEYKLNEDVFFDPEDGLTRSLKVTTTNELFLYNATTQTISIQFMPNSPSFFQIIAADKYGLTVAQNITVIKAEKELLGYNISFYGTTVRKLANDNDLHAMITQRLHLLWQDLFTGNILVQSINKHNYNYITIIWSPCNLECSNKYYQNIRASIFQKDNLQNNIVNLFAPDLIITRASLTVSQPCIDILNNNHTQSPLPFSSFITIEDIKSQRMEQLKSNSPPEIKSRLPILIAYKCRLFSFGIPENFCYDLEDGFTPNLRLQLLSLKKENLSSKHWLRLNEKLLVLYGTLKSADIIESRNKILSYYLCCRDKLGAVVFQQIDIIIAEPNIIPSHLITFYSYLHLSQNDTEVQSQILDKIALFLGEEDTKNIEVKNFSRDSSISDHITLSWYNCTIDDPCSPEINLLKNKFFNKLNLNSQFALAMIPEFVMIGGKFNVSLLCASLQNTSQSLSIKNLTIKYTNHAPVARQPLQDIIVPSCSTFSFRIPEDTFFDIEDGNTRNLKLNLLTEELLPIPKTSWVQFVESTQVVYGFSKLIDFKELNSSIDYFLEATDNGGYKAYTKVVLAMPARPKIPFVVNITLSRFFDLNSSDLIEQIFLAGQISYFMGDKDVSQIIVVDYMRKTHSVFISWSNCSSINENCPHKTKNLLQNKLLEKSSPSSTFVNKIKTYYSVQKITLDSYSHCFQPPKFENSFNASFTAITNEPPKVIRYIPPQYVDLCQPFIYRIPEDIFTDEDGSTSSLKLKLLDINFKEVRNDSCIILGINSTINGIIKLSDIHKKNNDFRYLLSASDSSGLETKIPLSLKTRNYFKKLSYHLVLELKIQFTQADTNLLLNLIYKINNYFGTADNPDILPISFENKRNYQNIYVLAWTFCSLKFETCPRDKLNDINRKLFESDGNVLENFHSLLKPDFSVLSLKTVYSNICSENNVSLYPSSKQVPFLPNAVHPIGVQPISIFINQCRPTVHNVSEDFLKLNSKNLPSIITLRYENGSRVSSQSWIQLNEHNSIVYGYARTKLEEIPRTYILQAEYTDKNNQLLPLKVNIAPLNVTELHFFVSITFKVNLNITLNDVLMINLLKTKLQLYLKVDSISIVYLFQNTSRFYAKFSFCVNNSKTCNYTHVEYILSMLFKRKDFTSTINIKRGVHQSFVSALLPEFTDISVIDELSGPCSFRLNPLKDRTSLNICVNPCGFFRYKISQNIFFDPLPNYNAAYITEVMKMPRFVTSWLHYNDSALEFYGIPTERVRMSEPETGYRYLLFAYEYNGGVAKKWIQFKICNNTPKHENNIEVKLACPIQNENNYVAFKSILEQISYIYFQKNLSSLHLYNYTFDENIIKFIFSRCGAAEVFVKEINGTIINNCVVFDFSIFQARDNPPMVNSKELRFRPKFCQTNIFNIPIDTFVDNEDGNIHNLYLFITFENYTLIPDHYWINLVNNKLHVLFILEESKNNTYQYYLNAKNSKNQIARIPLVIEILDDFPKLSNFHFIRLKSKTVQSIVPLINNLFATLELFSNVSYAVNKYNLFENQSISLTFFKCSLTAMDCGCSADCVAKIYLIPEFYIEHLEMNQTHCDFNNAPLLMNAISNIIIPSKGYLIYQIPKNMFYDKEDGWTRNLLLSIISPDNCWLQFSEKDQTIYAIASDKTIKTYLQKNLSLVLTATDSLGKVANTTIDLFFEPIMSYGFFVSILFQITFVKKVTFLGSCLQDKFFIFNKMSIYLNTTLSLKSAFKAADDMFIEIIVASSTMRFSPCDYLATDRFLKLIEDKEGSFADGFLSFMLPDYIPRFISVHKGPTCKDLANTPPRLNGTLNIDVLSTFSFVEKRLPQGLAYDNEDGNIFNLNITLLHSNGTQVNNDWIYFDEKSKVLFVLGSHQTAERQPKNGYEFMLSIQDSRKAMVSLKFKIVFKLPIKTDIFSITEIINFIPSDYAFSTKSDIPSIIAWKKHREKLLNFHLDLVSYKKIEQISKKTNFDVENISTYNVTWRINNKNESCEFESLKHIENIYRKYFNTSSYQVNNKCFNKSISQLKTNKTIEVYLDPCQEVVYKLEKNMFWNEKDENTEAFYVKAILTYPKSSDIAYDSLLKTFYGTLVLDKFLKYGHIEFYLEATDSDQLKSSSMLKFFMKPPPTKYFEIESKLLYFSNESTKFLTLFRYNILTFLNFENEGLVFYNYNATSSDEQMTLFVLNFSICITTPYCHIYSRVISSLTSDKGELNEGFINAMNNKILPIHIVSRSISKCFITTEEKQDATVGLCMPLSYKLPNKSLDNKTVLKSLNWSLKAPLFTWIKFDSFTQTLTGRPIKRDIPTSESKFNIKFDVTFNDGIIRSKNITIKYSTVFVSYVVNVQLISKKSFADSYELRNKLQEKFDAIKSNNSINVYDISTPSVARFQIFWVSVFSCSNHFNQCNPVKQQEFFSTFVNSKNEIRDHIIKEFSDTFVVLNVTEGNSCNKELLKKKPLVLKLKTCQQLHFSLPTFLDNARETTEHYELLLENGNSLPSYSPVQFDKVNSAIYGFVTHDFALNLSRELRYVLRLHKPPKISIGFNVTVLLPRKKPRYNFVVRTELLSYLNTEVADVDILLKFIIRVSSFISVYFRKASRDTISIKSYTRRGDKIPQRLIIEWFNCSNIENCSEDKDLFNKTFITDLLMNPLFARDINQEYGFVHRKTSFYNIDSCKKDFELPISVYNLTSGNVTVFLNSRSFFERNLEKHIFDGINFSNNLSVVLTFTNKSFVPFNHWLQFDNQEKKLFGFPDKTILPHVSYWYKLIVSDDKGPKVEKYIEIKIQAQMHAGTQLSVDITCADHRPPIILHIRDIASKVAKKFKLRLKDILLDFFYLTRKQHIYLVLNLPSTVLKENFSKLQYSTTSTCRILKIFKVNSLAYFADNNINLSANGELIVLNGIPDLDITCGKPLVYKIPVDAFYFISMKAEKLIFELDDKNFSDLHGSSFIKLSSDTFYIFYSLKECLHIKSSRNLNIKASDHRGNFAIDSFKLTKNGEFLQCCNTYIELVFQLPYSPEDDLFKTYQILQNDIYDDYADNLRIVNVLSSLSSEGISVLLTNKSLFTNNSCNQNISYRPFLFPVFETTSPLMFQGKMQNFFTNLVHASVMLCNTLDKSFFELSSEALKASDSVKKGKNISSEEWFLYFLPLFILAFMVVTSCICFYSCQCLHRICFKKPKNLLVDASSEIIEKRASQEKSFKSSFTEIPLEPVSTSGSSKIRGFQKMPQKKNVSVCKKPKETKYFNKTKDKYEKQLNSKKSNVENKKSNLLASLSSPSKNSCNNSLKPKVITKETYENKEILRLPAIPSGPPPPYSPPRRQRVFSQNIIPTYYEKYAQKKITEETFPATQKAAKSSSSSSAPSKNSKKYLLIKKSKKRKLNLKRFNRQNNNVPNTSFSSSTLSKSELSDNSCEQTPSKKCCKKNIETPDLLQSIELRKKTKKFKEANKKNLTRTQIMRYIDDVNAAKVPNEKQSKSIRSLYSRYPIRHKFAKPFLYDYLPVRRKQSEEKYQFYDPGNLYSGLSSGSSSNRGSVLGTRYSNGTKTRSRYLDTLANLDESANGKTNHKNVFLQNKSNKKIIEKGLLPKRDVFSNRNFSLNDLLEDSHF</sequence>
<evidence type="ECO:0000313" key="5">
    <source>
        <dbReference type="RefSeq" id="XP_065652341.1"/>
    </source>
</evidence>
<keyword evidence="4" id="KW-1185">Reference proteome</keyword>
<feature type="domain" description="Peptidase S72" evidence="3">
    <location>
        <begin position="2255"/>
        <end position="2372"/>
    </location>
</feature>
<feature type="domain" description="Peptidase S72" evidence="3">
    <location>
        <begin position="1532"/>
        <end position="1645"/>
    </location>
</feature>
<dbReference type="PROSITE" id="PS51699">
    <property type="entry name" value="SEA_DG"/>
    <property type="match status" value="5"/>
</dbReference>
<dbReference type="InterPro" id="IPR013783">
    <property type="entry name" value="Ig-like_fold"/>
</dbReference>
<dbReference type="SUPFAM" id="SSF49313">
    <property type="entry name" value="Cadherin-like"/>
    <property type="match status" value="2"/>
</dbReference>
<proteinExistence type="predicted"/>
<feature type="domain" description="Peptidase S72" evidence="3">
    <location>
        <begin position="2013"/>
        <end position="2128"/>
    </location>
</feature>
<dbReference type="InterPro" id="IPR030398">
    <property type="entry name" value="SEA_DG_dom"/>
</dbReference>
<dbReference type="InterPro" id="IPR015919">
    <property type="entry name" value="Cadherin-like_sf"/>
</dbReference>
<keyword evidence="2" id="KW-0472">Membrane</keyword>
<protein>
    <submittedName>
        <fullName evidence="5">Uncharacterized protein LOC105846337 isoform X2</fullName>
    </submittedName>
</protein>
<feature type="compositionally biased region" description="Basic residues" evidence="1">
    <location>
        <begin position="4559"/>
        <end position="4580"/>
    </location>
</feature>
<evidence type="ECO:0000313" key="4">
    <source>
        <dbReference type="Proteomes" id="UP001652625"/>
    </source>
</evidence>
<feature type="domain" description="Peptidase S72" evidence="3">
    <location>
        <begin position="1020"/>
        <end position="1132"/>
    </location>
</feature>
<dbReference type="Proteomes" id="UP001652625">
    <property type="component" value="Chromosome 04"/>
</dbReference>
<evidence type="ECO:0000256" key="1">
    <source>
        <dbReference type="SAM" id="MobiDB-lite"/>
    </source>
</evidence>
<dbReference type="Pfam" id="PF05454">
    <property type="entry name" value="DAG1"/>
    <property type="match status" value="1"/>
</dbReference>
<reference evidence="5" key="1">
    <citation type="submission" date="2025-08" db="UniProtKB">
        <authorList>
            <consortium name="RefSeq"/>
        </authorList>
    </citation>
    <scope>IDENTIFICATION</scope>
</reference>
<evidence type="ECO:0000259" key="3">
    <source>
        <dbReference type="PROSITE" id="PS51699"/>
    </source>
</evidence>
<feature type="compositionally biased region" description="Low complexity" evidence="1">
    <location>
        <begin position="4581"/>
        <end position="4605"/>
    </location>
</feature>
<evidence type="ECO:0000256" key="2">
    <source>
        <dbReference type="SAM" id="Phobius"/>
    </source>
</evidence>
<feature type="transmembrane region" description="Helical" evidence="2">
    <location>
        <begin position="4338"/>
        <end position="4362"/>
    </location>
</feature>
<keyword evidence="2" id="KW-1133">Transmembrane helix</keyword>
<keyword evidence="2" id="KW-0812">Transmembrane</keyword>
<name>A0ABM4BT69_HYDVU</name>
<dbReference type="InterPro" id="IPR008465">
    <property type="entry name" value="DAG1_C"/>
</dbReference>
<feature type="compositionally biased region" description="Low complexity" evidence="1">
    <location>
        <begin position="4545"/>
        <end position="4558"/>
    </location>
</feature>